<gene>
    <name evidence="1" type="ORF">CEXT_577531</name>
</gene>
<comment type="caution">
    <text evidence="1">The sequence shown here is derived from an EMBL/GenBank/DDBJ whole genome shotgun (WGS) entry which is preliminary data.</text>
</comment>
<evidence type="ECO:0000313" key="1">
    <source>
        <dbReference type="EMBL" id="GIY17447.1"/>
    </source>
</evidence>
<evidence type="ECO:0000313" key="2">
    <source>
        <dbReference type="Proteomes" id="UP001054945"/>
    </source>
</evidence>
<dbReference type="AlphaFoldDB" id="A0AAV4RAJ2"/>
<dbReference type="EMBL" id="BPLR01007511">
    <property type="protein sequence ID" value="GIY17447.1"/>
    <property type="molecule type" value="Genomic_DNA"/>
</dbReference>
<dbReference type="Proteomes" id="UP001054945">
    <property type="component" value="Unassembled WGS sequence"/>
</dbReference>
<name>A0AAV4RAJ2_CAEEX</name>
<sequence>MAFSKVIVIWGGSGEVWAGHVKGDVATPAASSEGGKLIVLLTNRLYNVTESLLASLEQMRFVERMVISVKRVLDGVMDPTPCIIHFWCHGSNTLHNSFVA</sequence>
<proteinExistence type="predicted"/>
<accession>A0AAV4RAJ2</accession>
<protein>
    <submittedName>
        <fullName evidence="1">Uncharacterized protein</fullName>
    </submittedName>
</protein>
<reference evidence="1 2" key="1">
    <citation type="submission" date="2021-06" db="EMBL/GenBank/DDBJ databases">
        <title>Caerostris extrusa draft genome.</title>
        <authorList>
            <person name="Kono N."/>
            <person name="Arakawa K."/>
        </authorList>
    </citation>
    <scope>NUCLEOTIDE SEQUENCE [LARGE SCALE GENOMIC DNA]</scope>
</reference>
<keyword evidence="2" id="KW-1185">Reference proteome</keyword>
<organism evidence="1 2">
    <name type="scientific">Caerostris extrusa</name>
    <name type="common">Bark spider</name>
    <name type="synonym">Caerostris bankana</name>
    <dbReference type="NCBI Taxonomy" id="172846"/>
    <lineage>
        <taxon>Eukaryota</taxon>
        <taxon>Metazoa</taxon>
        <taxon>Ecdysozoa</taxon>
        <taxon>Arthropoda</taxon>
        <taxon>Chelicerata</taxon>
        <taxon>Arachnida</taxon>
        <taxon>Araneae</taxon>
        <taxon>Araneomorphae</taxon>
        <taxon>Entelegynae</taxon>
        <taxon>Araneoidea</taxon>
        <taxon>Araneidae</taxon>
        <taxon>Caerostris</taxon>
    </lineage>
</organism>